<proteinExistence type="predicted"/>
<evidence type="ECO:0000259" key="1">
    <source>
        <dbReference type="Pfam" id="PF00148"/>
    </source>
</evidence>
<reference evidence="2" key="1">
    <citation type="submission" date="2013-08" db="EMBL/GenBank/DDBJ databases">
        <authorList>
            <person name="Mendez C."/>
            <person name="Richter M."/>
            <person name="Ferrer M."/>
            <person name="Sanchez J."/>
        </authorList>
    </citation>
    <scope>NUCLEOTIDE SEQUENCE</scope>
</reference>
<dbReference type="EMBL" id="AUZY01004260">
    <property type="protein sequence ID" value="EQD64081.1"/>
    <property type="molecule type" value="Genomic_DNA"/>
</dbReference>
<dbReference type="InterPro" id="IPR000510">
    <property type="entry name" value="Nase/OxRdtase_comp1"/>
</dbReference>
<dbReference type="InterPro" id="IPR050152">
    <property type="entry name" value="ChlB/BchB/BchZ"/>
</dbReference>
<dbReference type="Pfam" id="PF00148">
    <property type="entry name" value="Oxidored_nitro"/>
    <property type="match status" value="1"/>
</dbReference>
<evidence type="ECO:0000313" key="2">
    <source>
        <dbReference type="EMBL" id="EQD64081.1"/>
    </source>
</evidence>
<dbReference type="PANTHER" id="PTHR33712:SF7">
    <property type="entry name" value="LIGHT-INDEPENDENT PROTOCHLOROPHYLLIDE REDUCTASE SUBUNIT B"/>
    <property type="match status" value="1"/>
</dbReference>
<dbReference type="GO" id="GO:0016491">
    <property type="term" value="F:oxidoreductase activity"/>
    <property type="evidence" value="ECO:0007669"/>
    <property type="project" value="InterPro"/>
</dbReference>
<protein>
    <submittedName>
        <fullName evidence="2">Nitrogenase, molybdenum-iron protein beta chain</fullName>
    </submittedName>
</protein>
<dbReference type="SUPFAM" id="SSF53807">
    <property type="entry name" value="Helical backbone' metal receptor"/>
    <property type="match status" value="1"/>
</dbReference>
<dbReference type="AlphaFoldDB" id="T1AU18"/>
<feature type="non-terminal residue" evidence="2">
    <location>
        <position position="1"/>
    </location>
</feature>
<feature type="domain" description="Nitrogenase/oxidoreductase component 1" evidence="1">
    <location>
        <begin position="16"/>
        <end position="164"/>
    </location>
</feature>
<gene>
    <name evidence="2" type="ORF">B1B_06723</name>
</gene>
<accession>T1AU18</accession>
<name>T1AU18_9ZZZZ</name>
<dbReference type="Gene3D" id="1.20.89.10">
    <property type="entry name" value="Nitrogenase Molybdenum-iron Protein, subunit B, domain 4"/>
    <property type="match status" value="1"/>
</dbReference>
<dbReference type="PANTHER" id="PTHR33712">
    <property type="entry name" value="LIGHT-INDEPENDENT PROTOCHLOROPHYLLIDE REDUCTASE SUBUNIT B"/>
    <property type="match status" value="1"/>
</dbReference>
<dbReference type="Gene3D" id="3.40.50.1980">
    <property type="entry name" value="Nitrogenase molybdenum iron protein domain"/>
    <property type="match status" value="1"/>
</dbReference>
<comment type="caution">
    <text evidence="2">The sequence shown here is derived from an EMBL/GenBank/DDBJ whole genome shotgun (WGS) entry which is preliminary data.</text>
</comment>
<sequence length="181" mass="20152">LKEMNINAIILSDTSDVFDTPTDGTFRMYMGGTTLEAAKEALHSKATVSFQEFNTPKSLEYAHSLGQKTMAFQYPIGIRATDRWLMALSELTGKEIPESIKLERGRLVDAVADSTSHIHGKKFALYGDPDQMLGLSEFLMELGAEPVHVLATNGGKDWEEKIERPFRHLPIRSRMPCVPGP</sequence>
<organism evidence="2">
    <name type="scientific">mine drainage metagenome</name>
    <dbReference type="NCBI Taxonomy" id="410659"/>
    <lineage>
        <taxon>unclassified sequences</taxon>
        <taxon>metagenomes</taxon>
        <taxon>ecological metagenomes</taxon>
    </lineage>
</organism>
<reference evidence="2" key="2">
    <citation type="journal article" date="2014" name="ISME J.">
        <title>Microbial stratification in low pH oxic and suboxic macroscopic growths along an acid mine drainage.</title>
        <authorList>
            <person name="Mendez-Garcia C."/>
            <person name="Mesa V."/>
            <person name="Sprenger R.R."/>
            <person name="Richter M."/>
            <person name="Diez M.S."/>
            <person name="Solano J."/>
            <person name="Bargiela R."/>
            <person name="Golyshina O.V."/>
            <person name="Manteca A."/>
            <person name="Ramos J.L."/>
            <person name="Gallego J.R."/>
            <person name="Llorente I."/>
            <person name="Martins Dos Santos V.A."/>
            <person name="Jensen O.N."/>
            <person name="Pelaez A.I."/>
            <person name="Sanchez J."/>
            <person name="Ferrer M."/>
        </authorList>
    </citation>
    <scope>NUCLEOTIDE SEQUENCE</scope>
</reference>